<reference evidence="1 2" key="1">
    <citation type="journal article" date="2022" name="Plant J.">
        <title>Chromosome-level genome of Camellia lanceoleosa provides a valuable resource for understanding genome evolution and self-incompatibility.</title>
        <authorList>
            <person name="Gong W."/>
            <person name="Xiao S."/>
            <person name="Wang L."/>
            <person name="Liao Z."/>
            <person name="Chang Y."/>
            <person name="Mo W."/>
            <person name="Hu G."/>
            <person name="Li W."/>
            <person name="Zhao G."/>
            <person name="Zhu H."/>
            <person name="Hu X."/>
            <person name="Ji K."/>
            <person name="Xiang X."/>
            <person name="Song Q."/>
            <person name="Yuan D."/>
            <person name="Jin S."/>
            <person name="Zhang L."/>
        </authorList>
    </citation>
    <scope>NUCLEOTIDE SEQUENCE [LARGE SCALE GENOMIC DNA]</scope>
    <source>
        <strain evidence="1">SQ_2022a</strain>
    </source>
</reference>
<protein>
    <submittedName>
        <fullName evidence="1">Non-specific lipid-transfer protein 3</fullName>
    </submittedName>
</protein>
<name>A0ACC0HAD6_9ERIC</name>
<dbReference type="EMBL" id="CM045764">
    <property type="protein sequence ID" value="KAI8008831.1"/>
    <property type="molecule type" value="Genomic_DNA"/>
</dbReference>
<dbReference type="Proteomes" id="UP001060215">
    <property type="component" value="Chromosome 7"/>
</dbReference>
<evidence type="ECO:0000313" key="1">
    <source>
        <dbReference type="EMBL" id="KAI8008831.1"/>
    </source>
</evidence>
<comment type="caution">
    <text evidence="1">The sequence shown here is derived from an EMBL/GenBank/DDBJ whole genome shotgun (WGS) entry which is preliminary data.</text>
</comment>
<proteinExistence type="predicted"/>
<evidence type="ECO:0000313" key="2">
    <source>
        <dbReference type="Proteomes" id="UP001060215"/>
    </source>
</evidence>
<organism evidence="1 2">
    <name type="scientific">Camellia lanceoleosa</name>
    <dbReference type="NCBI Taxonomy" id="1840588"/>
    <lineage>
        <taxon>Eukaryota</taxon>
        <taxon>Viridiplantae</taxon>
        <taxon>Streptophyta</taxon>
        <taxon>Embryophyta</taxon>
        <taxon>Tracheophyta</taxon>
        <taxon>Spermatophyta</taxon>
        <taxon>Magnoliopsida</taxon>
        <taxon>eudicotyledons</taxon>
        <taxon>Gunneridae</taxon>
        <taxon>Pentapetalae</taxon>
        <taxon>asterids</taxon>
        <taxon>Ericales</taxon>
        <taxon>Theaceae</taxon>
        <taxon>Camellia</taxon>
    </lineage>
</organism>
<gene>
    <name evidence="1" type="ORF">LOK49_LG07G01877</name>
</gene>
<keyword evidence="2" id="KW-1185">Reference proteome</keyword>
<accession>A0ACC0HAD6</accession>
<sequence>MARKTTMGKSLLVSGLVVLALIMVSSPRKGNAEINCGSIVTKLITCLEYLEARNGVTVPTNQCCKGATDVDNIVAAAASVPDDKKALCMCFREIATAYPIKADREPQFSKLCNLKIDIRFDRNATCDS</sequence>